<dbReference type="GO" id="GO:0016020">
    <property type="term" value="C:membrane"/>
    <property type="evidence" value="ECO:0007669"/>
    <property type="project" value="UniProtKB-SubCell"/>
</dbReference>
<organism evidence="7">
    <name type="scientific">Papilio xuthus</name>
    <name type="common">Asian swallowtail butterfly</name>
    <dbReference type="NCBI Taxonomy" id="66420"/>
    <lineage>
        <taxon>Eukaryota</taxon>
        <taxon>Metazoa</taxon>
        <taxon>Ecdysozoa</taxon>
        <taxon>Arthropoda</taxon>
        <taxon>Hexapoda</taxon>
        <taxon>Insecta</taxon>
        <taxon>Pterygota</taxon>
        <taxon>Neoptera</taxon>
        <taxon>Endopterygota</taxon>
        <taxon>Lepidoptera</taxon>
        <taxon>Glossata</taxon>
        <taxon>Ditrysia</taxon>
        <taxon>Papilionoidea</taxon>
        <taxon>Papilionidae</taxon>
        <taxon>Papilioninae</taxon>
        <taxon>Papilio</taxon>
    </lineage>
</organism>
<dbReference type="PANTHER" id="PTHR31893:SF5">
    <property type="entry name" value="TRANSMEMBRANE PROTEIN 151 HOMOLOG"/>
    <property type="match status" value="1"/>
</dbReference>
<keyword evidence="4 6" id="KW-1133">Transmembrane helix</keyword>
<evidence type="ECO:0000256" key="4">
    <source>
        <dbReference type="ARBA" id="ARBA00022989"/>
    </source>
</evidence>
<evidence type="ECO:0000256" key="6">
    <source>
        <dbReference type="SAM" id="Phobius"/>
    </source>
</evidence>
<dbReference type="GeneID" id="106113593"/>
<evidence type="ECO:0000256" key="3">
    <source>
        <dbReference type="ARBA" id="ARBA00022692"/>
    </source>
</evidence>
<dbReference type="Proteomes" id="UP000694872">
    <property type="component" value="Unplaced"/>
</dbReference>
<dbReference type="Pfam" id="PF14857">
    <property type="entry name" value="TMEM151"/>
    <property type="match status" value="1"/>
</dbReference>
<comment type="similarity">
    <text evidence="2">Belongs to the TMEM151 family.</text>
</comment>
<dbReference type="RefSeq" id="XP_013161881.1">
    <property type="nucleotide sequence ID" value="XM_013306427.1"/>
</dbReference>
<reference evidence="7" key="1">
    <citation type="submission" date="2025-08" db="UniProtKB">
        <authorList>
            <consortium name="RefSeq"/>
        </authorList>
    </citation>
    <scope>IDENTIFICATION</scope>
</reference>
<protein>
    <submittedName>
        <fullName evidence="7">Transmembrane protein 151B-like</fullName>
    </submittedName>
</protein>
<keyword evidence="3 6" id="KW-0812">Transmembrane</keyword>
<name>A0AAJ7E418_PAPXU</name>
<keyword evidence="5 6" id="KW-0472">Membrane</keyword>
<dbReference type="KEGG" id="pxu:106113593"/>
<dbReference type="AlphaFoldDB" id="A0AAJ7E418"/>
<accession>A0AAJ7E418</accession>
<evidence type="ECO:0000256" key="5">
    <source>
        <dbReference type="ARBA" id="ARBA00023136"/>
    </source>
</evidence>
<evidence type="ECO:0000313" key="7">
    <source>
        <dbReference type="RefSeq" id="XP_013161881.1"/>
    </source>
</evidence>
<feature type="transmembrane region" description="Helical" evidence="6">
    <location>
        <begin position="36"/>
        <end position="52"/>
    </location>
</feature>
<evidence type="ECO:0000256" key="2">
    <source>
        <dbReference type="ARBA" id="ARBA00009583"/>
    </source>
</evidence>
<comment type="subcellular location">
    <subcellularLocation>
        <location evidence="1">Membrane</location>
        <topology evidence="1">Multi-pass membrane protein</topology>
    </subcellularLocation>
</comment>
<sequence>MTTQDRANIFTDDDEDLRPRQQSLGGVLRREGNWKCFLLTLMIAGCLGSVAWCNTAEIDRELIDLNTFPIKRTVRESPCDVGYAYIPIAFVLLLYLVYLVECYHSTARIQLARRVDVAAVSARVHAMRNATPRVWWKAICYHYVRRKRQVTRYRNGDAYTTTQVYYERVNTHSASTSFAHACCGQRDASRNLVLDSKTPITKVRFSKGFAFANIEAASVLPHSFFHKPYSVLFVATNGFLHFRSSKTNLLQVAVSAILCQMQ</sequence>
<proteinExistence type="inferred from homology"/>
<feature type="transmembrane region" description="Helical" evidence="6">
    <location>
        <begin position="82"/>
        <end position="100"/>
    </location>
</feature>
<dbReference type="InterPro" id="IPR026767">
    <property type="entry name" value="Tmem151"/>
</dbReference>
<gene>
    <name evidence="7" type="primary">LOC106113593</name>
</gene>
<dbReference type="PANTHER" id="PTHR31893">
    <property type="entry name" value="TRANSMEMBRANE PROTEIN 151 HOMOLOG"/>
    <property type="match status" value="1"/>
</dbReference>
<evidence type="ECO:0000256" key="1">
    <source>
        <dbReference type="ARBA" id="ARBA00004141"/>
    </source>
</evidence>